<dbReference type="RefSeq" id="WP_122981048.1">
    <property type="nucleotide sequence ID" value="NZ_BOMX01000012.1"/>
</dbReference>
<protein>
    <submittedName>
        <fullName evidence="2">Uncharacterized protein</fullName>
    </submittedName>
</protein>
<dbReference type="AlphaFoldDB" id="A0A561WNX4"/>
<evidence type="ECO:0000256" key="1">
    <source>
        <dbReference type="SAM" id="Phobius"/>
    </source>
</evidence>
<proteinExistence type="predicted"/>
<dbReference type="OrthoDB" id="3280889at2"/>
<reference evidence="2 3" key="1">
    <citation type="submission" date="2019-06" db="EMBL/GenBank/DDBJ databases">
        <title>Sequencing the genomes of 1000 actinobacteria strains.</title>
        <authorList>
            <person name="Klenk H.-P."/>
        </authorList>
    </citation>
    <scope>NUCLEOTIDE SEQUENCE [LARGE SCALE GENOMIC DNA]</scope>
    <source>
        <strain evidence="2 3">DSM 43866</strain>
    </source>
</reference>
<dbReference type="EMBL" id="VIWY01000001">
    <property type="protein sequence ID" value="TWG25533.1"/>
    <property type="molecule type" value="Genomic_DNA"/>
</dbReference>
<organism evidence="2 3">
    <name type="scientific">Actinoplanes teichomyceticus</name>
    <dbReference type="NCBI Taxonomy" id="1867"/>
    <lineage>
        <taxon>Bacteria</taxon>
        <taxon>Bacillati</taxon>
        <taxon>Actinomycetota</taxon>
        <taxon>Actinomycetes</taxon>
        <taxon>Micromonosporales</taxon>
        <taxon>Micromonosporaceae</taxon>
        <taxon>Actinoplanes</taxon>
    </lineage>
</organism>
<evidence type="ECO:0000313" key="3">
    <source>
        <dbReference type="Proteomes" id="UP000320239"/>
    </source>
</evidence>
<keyword evidence="1" id="KW-0472">Membrane</keyword>
<keyword evidence="1" id="KW-0812">Transmembrane</keyword>
<name>A0A561WNX4_ACTTI</name>
<feature type="transmembrane region" description="Helical" evidence="1">
    <location>
        <begin position="32"/>
        <end position="53"/>
    </location>
</feature>
<gene>
    <name evidence="2" type="ORF">FHX34_101502</name>
</gene>
<sequence>MTLRVPLIAVPAFALSWWLAGYLVGRDPARPALRWAGAALTSYGAGLVAWTVAPGGRTAQVLICLPALAWAGSLVALLPLAPPERRPIDVGALVLGVMFQVMVIALPGAGKLVGLTPLAGALILLWRQRDQVLPRLPAALTVMAALYAASLTVLLVPLDAGGPGPALAAAGLDLLVFGYLMAVAHAVADGERLRPDLRRSLAAAVLALVLIDLPAMLTMYAVPGDELVTVLQFVPVAAASVVAGLAGRLSRLLDRVALGGDVRLRQERATLFSNADALLRRREQRRLSDLGEPEFLRLTRRALADFNDLNRLARSPLTDLPMVARRIAGRGDDQPRARARELRAVLREQVSGLRPPGPFSTADDWRYYNTLQFCGVLGLNPYSRRQRLDGLSREARMAVDWFRRNVPRDTMRQWHREAAMLVAGGLWEALAQDSSLSSDRSRHAMTNPS</sequence>
<feature type="transmembrane region" description="Helical" evidence="1">
    <location>
        <begin position="200"/>
        <end position="221"/>
    </location>
</feature>
<feature type="transmembrane region" description="Helical" evidence="1">
    <location>
        <begin position="6"/>
        <end position="25"/>
    </location>
</feature>
<dbReference type="Proteomes" id="UP000320239">
    <property type="component" value="Unassembled WGS sequence"/>
</dbReference>
<feature type="transmembrane region" description="Helical" evidence="1">
    <location>
        <begin position="164"/>
        <end position="188"/>
    </location>
</feature>
<keyword evidence="1" id="KW-1133">Transmembrane helix</keyword>
<evidence type="ECO:0000313" key="2">
    <source>
        <dbReference type="EMBL" id="TWG25533.1"/>
    </source>
</evidence>
<keyword evidence="3" id="KW-1185">Reference proteome</keyword>
<feature type="transmembrane region" description="Helical" evidence="1">
    <location>
        <begin position="112"/>
        <end position="127"/>
    </location>
</feature>
<feature type="transmembrane region" description="Helical" evidence="1">
    <location>
        <begin position="139"/>
        <end position="158"/>
    </location>
</feature>
<feature type="transmembrane region" description="Helical" evidence="1">
    <location>
        <begin position="59"/>
        <end position="81"/>
    </location>
</feature>
<accession>A0A561WNX4</accession>
<feature type="transmembrane region" description="Helical" evidence="1">
    <location>
        <begin position="227"/>
        <end position="246"/>
    </location>
</feature>
<comment type="caution">
    <text evidence="2">The sequence shown here is derived from an EMBL/GenBank/DDBJ whole genome shotgun (WGS) entry which is preliminary data.</text>
</comment>